<dbReference type="NCBIfam" id="TIGR00122">
    <property type="entry name" value="birA_repr_reg"/>
    <property type="match status" value="1"/>
</dbReference>
<proteinExistence type="inferred from homology"/>
<comment type="similarity">
    <text evidence="9">Belongs to the biotin--protein ligase family.</text>
</comment>
<dbReference type="GO" id="GO:0005737">
    <property type="term" value="C:cytoplasm"/>
    <property type="evidence" value="ECO:0007669"/>
    <property type="project" value="TreeGrafter"/>
</dbReference>
<gene>
    <name evidence="9" type="primary">birA</name>
    <name evidence="11" type="ORF">CS060_10860</name>
</gene>
<comment type="caution">
    <text evidence="11">The sequence shown here is derived from an EMBL/GenBank/DDBJ whole genome shotgun (WGS) entry which is preliminary data.</text>
</comment>
<evidence type="ECO:0000313" key="12">
    <source>
        <dbReference type="Proteomes" id="UP000230559"/>
    </source>
</evidence>
<dbReference type="GO" id="GO:0003677">
    <property type="term" value="F:DNA binding"/>
    <property type="evidence" value="ECO:0007669"/>
    <property type="project" value="UniProtKB-UniRule"/>
</dbReference>
<dbReference type="InterPro" id="IPR003142">
    <property type="entry name" value="BPL_C"/>
</dbReference>
<dbReference type="EC" id="6.3.4.15" evidence="9"/>
<dbReference type="InterPro" id="IPR030855">
    <property type="entry name" value="Bifunct_BirA"/>
</dbReference>
<dbReference type="SUPFAM" id="SSF50037">
    <property type="entry name" value="C-terminal domain of transcriptional repressors"/>
    <property type="match status" value="1"/>
</dbReference>
<dbReference type="GO" id="GO:0005524">
    <property type="term" value="F:ATP binding"/>
    <property type="evidence" value="ECO:0007669"/>
    <property type="project" value="UniProtKB-UniRule"/>
</dbReference>
<keyword evidence="1 9" id="KW-0678">Repressor</keyword>
<dbReference type="InterPro" id="IPR004409">
    <property type="entry name" value="Biotin_operon_repress_HTH"/>
</dbReference>
<dbReference type="SUPFAM" id="SSF46785">
    <property type="entry name" value="Winged helix' DNA-binding domain"/>
    <property type="match status" value="1"/>
</dbReference>
<dbReference type="AlphaFoldDB" id="A0A2G5RND0"/>
<dbReference type="SUPFAM" id="SSF55681">
    <property type="entry name" value="Class II aaRS and biotin synthetases"/>
    <property type="match status" value="1"/>
</dbReference>
<evidence type="ECO:0000256" key="4">
    <source>
        <dbReference type="ARBA" id="ARBA00022840"/>
    </source>
</evidence>
<dbReference type="CDD" id="cd16442">
    <property type="entry name" value="BPL"/>
    <property type="match status" value="1"/>
</dbReference>
<evidence type="ECO:0000256" key="5">
    <source>
        <dbReference type="ARBA" id="ARBA00023015"/>
    </source>
</evidence>
<evidence type="ECO:0000313" key="11">
    <source>
        <dbReference type="EMBL" id="PIC04255.1"/>
    </source>
</evidence>
<dbReference type="PANTHER" id="PTHR12835:SF5">
    <property type="entry name" value="BIOTIN--PROTEIN LIGASE"/>
    <property type="match status" value="1"/>
</dbReference>
<name>A0A2G5RND0_9BACL</name>
<keyword evidence="5 9" id="KW-0805">Transcription regulation</keyword>
<keyword evidence="3 9" id="KW-0547">Nucleotide-binding</keyword>
<organism evidence="11 12">
    <name type="scientific">Anoxybacillus flavithermus</name>
    <dbReference type="NCBI Taxonomy" id="33934"/>
    <lineage>
        <taxon>Bacteria</taxon>
        <taxon>Bacillati</taxon>
        <taxon>Bacillota</taxon>
        <taxon>Bacilli</taxon>
        <taxon>Bacillales</taxon>
        <taxon>Anoxybacillaceae</taxon>
        <taxon>Anoxybacillus</taxon>
    </lineage>
</organism>
<accession>A0A2G5RND0</accession>
<feature type="binding site" evidence="9">
    <location>
        <position position="121"/>
    </location>
    <ligand>
        <name>biotin</name>
        <dbReference type="ChEBI" id="CHEBI:57586"/>
    </ligand>
</feature>
<keyword evidence="6 9" id="KW-0238">DNA-binding</keyword>
<feature type="domain" description="BPL/LPL catalytic" evidence="10">
    <location>
        <begin position="77"/>
        <end position="263"/>
    </location>
</feature>
<evidence type="ECO:0000259" key="10">
    <source>
        <dbReference type="PROSITE" id="PS51733"/>
    </source>
</evidence>
<dbReference type="NCBIfam" id="TIGR00121">
    <property type="entry name" value="birA_ligase"/>
    <property type="match status" value="1"/>
</dbReference>
<dbReference type="GO" id="GO:0006355">
    <property type="term" value="P:regulation of DNA-templated transcription"/>
    <property type="evidence" value="ECO:0007669"/>
    <property type="project" value="UniProtKB-UniRule"/>
</dbReference>
<dbReference type="Pfam" id="PF08279">
    <property type="entry name" value="HTH_11"/>
    <property type="match status" value="1"/>
</dbReference>
<comment type="catalytic activity">
    <reaction evidence="9">
        <text>biotin + L-lysyl-[protein] + ATP = N(6)-biotinyl-L-lysyl-[protein] + AMP + diphosphate + H(+)</text>
        <dbReference type="Rhea" id="RHEA:11756"/>
        <dbReference type="Rhea" id="RHEA-COMP:9752"/>
        <dbReference type="Rhea" id="RHEA-COMP:10505"/>
        <dbReference type="ChEBI" id="CHEBI:15378"/>
        <dbReference type="ChEBI" id="CHEBI:29969"/>
        <dbReference type="ChEBI" id="CHEBI:30616"/>
        <dbReference type="ChEBI" id="CHEBI:33019"/>
        <dbReference type="ChEBI" id="CHEBI:57586"/>
        <dbReference type="ChEBI" id="CHEBI:83144"/>
        <dbReference type="ChEBI" id="CHEBI:456215"/>
        <dbReference type="EC" id="6.3.4.15"/>
    </reaction>
</comment>
<dbReference type="PROSITE" id="PS51733">
    <property type="entry name" value="BPL_LPL_CATALYTIC"/>
    <property type="match status" value="1"/>
</dbReference>
<dbReference type="PANTHER" id="PTHR12835">
    <property type="entry name" value="BIOTIN PROTEIN LIGASE"/>
    <property type="match status" value="1"/>
</dbReference>
<dbReference type="InterPro" id="IPR004143">
    <property type="entry name" value="BPL_LPL_catalytic"/>
</dbReference>
<evidence type="ECO:0000256" key="3">
    <source>
        <dbReference type="ARBA" id="ARBA00022741"/>
    </source>
</evidence>
<keyword evidence="2 9" id="KW-0436">Ligase</keyword>
<evidence type="ECO:0000256" key="9">
    <source>
        <dbReference type="HAMAP-Rule" id="MF_00978"/>
    </source>
</evidence>
<comment type="caution">
    <text evidence="9">Lacks conserved residue(s) required for the propagation of feature annotation.</text>
</comment>
<keyword evidence="7 9" id="KW-0804">Transcription</keyword>
<dbReference type="GO" id="GO:0009249">
    <property type="term" value="P:protein lipoylation"/>
    <property type="evidence" value="ECO:0007669"/>
    <property type="project" value="UniProtKB-ARBA"/>
</dbReference>
<dbReference type="InterPro" id="IPR011991">
    <property type="entry name" value="ArsR-like_HTH"/>
</dbReference>
<sequence>MGGVQSETRKQLLKLFTEAGDSFLSGQKISEQLGCSRTAVWKHIEELRKEGFEVEAVRRLGYRLTQMPDKLNANELQLGLKTKRFGWNVHDQESMPSTQQLAHQLAHEGAEEGTIVIAEEQTAGRGRLNRSWHSPKGTGIWMSLILRPSIPPQQAPQLTLLVAVAVAEAIQEVTNIVPDIKWPNDILVNGKKVAGILTELQADPDQVRAVIVGIGMNVNQKQFPNDIAPIATSLAIETGRTFHRPKIVQTLLQKLEQLYEQYLQHGFLPIKLLWEGYAVTIGQQIIARTVNGAIRGVALGITDSGTLKVQTEDGAIHYIYSADIEIKKQ</sequence>
<evidence type="ECO:0000256" key="6">
    <source>
        <dbReference type="ARBA" id="ARBA00023125"/>
    </source>
</evidence>
<dbReference type="Gene3D" id="2.30.30.100">
    <property type="match status" value="1"/>
</dbReference>
<dbReference type="GO" id="GO:0004077">
    <property type="term" value="F:biotin--[biotin carboxyl-carrier protein] ligase activity"/>
    <property type="evidence" value="ECO:0007669"/>
    <property type="project" value="UniProtKB-UniRule"/>
</dbReference>
<dbReference type="HAMAP" id="MF_00978">
    <property type="entry name" value="Bifunct_BirA"/>
    <property type="match status" value="1"/>
</dbReference>
<evidence type="ECO:0000256" key="7">
    <source>
        <dbReference type="ARBA" id="ARBA00023163"/>
    </source>
</evidence>
<dbReference type="CDD" id="cd00090">
    <property type="entry name" value="HTH_ARSR"/>
    <property type="match status" value="1"/>
</dbReference>
<dbReference type="InterPro" id="IPR036388">
    <property type="entry name" value="WH-like_DNA-bd_sf"/>
</dbReference>
<feature type="binding site" evidence="9">
    <location>
        <position position="192"/>
    </location>
    <ligand>
        <name>biotin</name>
        <dbReference type="ChEBI" id="CHEBI:57586"/>
    </ligand>
</feature>
<protein>
    <recommendedName>
        <fullName evidence="9">Bifunctional ligase/repressor BirA</fullName>
    </recommendedName>
    <alternativeName>
        <fullName evidence="9">Biotin--[acetyl-CoA-carboxylase] ligase</fullName>
        <ecNumber evidence="9">6.3.4.15</ecNumber>
    </alternativeName>
    <alternativeName>
        <fullName evidence="9">Biotin--protein ligase</fullName>
    </alternativeName>
    <alternativeName>
        <fullName evidence="9">Biotin-[acetyl-CoA carboxylase] synthetase</fullName>
    </alternativeName>
</protein>
<dbReference type="InterPro" id="IPR013196">
    <property type="entry name" value="HTH_11"/>
</dbReference>
<dbReference type="InterPro" id="IPR004408">
    <property type="entry name" value="Biotin_CoA_COase_ligase"/>
</dbReference>
<dbReference type="EMBL" id="PEDM01000027">
    <property type="protein sequence ID" value="PIC04255.1"/>
    <property type="molecule type" value="Genomic_DNA"/>
</dbReference>
<dbReference type="Pfam" id="PF03099">
    <property type="entry name" value="BPL_LplA_LipB"/>
    <property type="match status" value="1"/>
</dbReference>
<dbReference type="RefSeq" id="WP_035049576.1">
    <property type="nucleotide sequence ID" value="NZ_PEDM01000027.1"/>
</dbReference>
<dbReference type="Gene3D" id="3.30.930.10">
    <property type="entry name" value="Bira Bifunctional Protein, Domain 2"/>
    <property type="match status" value="1"/>
</dbReference>
<keyword evidence="8 9" id="KW-0092">Biotin</keyword>
<evidence type="ECO:0000256" key="1">
    <source>
        <dbReference type="ARBA" id="ARBA00022491"/>
    </source>
</evidence>
<dbReference type="InterPro" id="IPR045864">
    <property type="entry name" value="aa-tRNA-synth_II/BPL/LPL"/>
</dbReference>
<dbReference type="GO" id="GO:0016740">
    <property type="term" value="F:transferase activity"/>
    <property type="evidence" value="ECO:0007669"/>
    <property type="project" value="UniProtKB-ARBA"/>
</dbReference>
<dbReference type="Proteomes" id="UP000230559">
    <property type="component" value="Unassembled WGS sequence"/>
</dbReference>
<dbReference type="Pfam" id="PF02237">
    <property type="entry name" value="BPL_C"/>
    <property type="match status" value="1"/>
</dbReference>
<keyword evidence="4 9" id="KW-0067">ATP-binding</keyword>
<feature type="DNA-binding region" description="H-T-H motif" evidence="9">
    <location>
        <begin position="26"/>
        <end position="45"/>
    </location>
</feature>
<feature type="binding site" evidence="9">
    <location>
        <begin position="125"/>
        <end position="127"/>
    </location>
    <ligand>
        <name>biotin</name>
        <dbReference type="ChEBI" id="CHEBI:57586"/>
    </ligand>
</feature>
<dbReference type="InterPro" id="IPR008988">
    <property type="entry name" value="Transcriptional_repressor_C"/>
</dbReference>
<evidence type="ECO:0000256" key="2">
    <source>
        <dbReference type="ARBA" id="ARBA00022598"/>
    </source>
</evidence>
<reference evidence="11 12" key="1">
    <citation type="submission" date="2017-10" db="EMBL/GenBank/DDBJ databases">
        <title>Draft genome sequence of Anoxybacillus flavithermus KU2-6-11 from caldera Uzon (Russia:Kamchtka).</title>
        <authorList>
            <person name="Korzhuk A.V."/>
            <person name="Rozanov A.S."/>
            <person name="Bryanskaya A.V."/>
            <person name="Peltek S.E."/>
        </authorList>
    </citation>
    <scope>NUCLEOTIDE SEQUENCE [LARGE SCALE GENOMIC DNA]</scope>
    <source>
        <strain evidence="11 12">KU2-6_11</strain>
    </source>
</reference>
<evidence type="ECO:0000256" key="8">
    <source>
        <dbReference type="ARBA" id="ARBA00023267"/>
    </source>
</evidence>
<comment type="function">
    <text evidence="9">Acts both as a biotin--[acetyl-CoA-carboxylase] ligase and a repressor.</text>
</comment>
<dbReference type="Gene3D" id="1.10.10.10">
    <property type="entry name" value="Winged helix-like DNA-binding domain superfamily/Winged helix DNA-binding domain"/>
    <property type="match status" value="1"/>
</dbReference>
<dbReference type="InterPro" id="IPR036390">
    <property type="entry name" value="WH_DNA-bd_sf"/>
</dbReference>